<proteinExistence type="predicted"/>
<reference evidence="2 3" key="1">
    <citation type="submission" date="2019-12" db="EMBL/GenBank/DDBJ databases">
        <title>Whole genome shotgun sequence of Streptomyces tubercidicus NBRC 13090.</title>
        <authorList>
            <person name="Ichikawa N."/>
            <person name="Kimura A."/>
            <person name="Kitahashi Y."/>
            <person name="Komaki H."/>
            <person name="Tamura T."/>
        </authorList>
    </citation>
    <scope>NUCLEOTIDE SEQUENCE [LARGE SCALE GENOMIC DNA]</scope>
    <source>
        <strain evidence="2 3">NBRC 13090</strain>
    </source>
</reference>
<gene>
    <name evidence="2" type="ORF">Stube_07050</name>
</gene>
<feature type="region of interest" description="Disordered" evidence="1">
    <location>
        <begin position="40"/>
        <end position="72"/>
    </location>
</feature>
<evidence type="ECO:0000313" key="2">
    <source>
        <dbReference type="EMBL" id="GFE36032.1"/>
    </source>
</evidence>
<sequence length="164" mass="17976">MKDPDRSEEWKIENSPFCTIRRQVGYEVAVYGYNRVSSRSLPPPLSNLSSPRPRTSTGRPAKGCPRSTPQRTWGRRRVSVAGLIAMRSGSLTRLRHRVLRHSGRKGERHSLSEQDCIGLSGCCGRRLVGSAGARRPVVQARCSGAGQAGDRRLLGQATPNLATL</sequence>
<comment type="caution">
    <text evidence="2">The sequence shown here is derived from an EMBL/GenBank/DDBJ whole genome shotgun (WGS) entry which is preliminary data.</text>
</comment>
<evidence type="ECO:0000256" key="1">
    <source>
        <dbReference type="SAM" id="MobiDB-lite"/>
    </source>
</evidence>
<dbReference type="Proteomes" id="UP000431826">
    <property type="component" value="Unassembled WGS sequence"/>
</dbReference>
<accession>A0A640UL70</accession>
<dbReference type="AlphaFoldDB" id="A0A640UL70"/>
<evidence type="ECO:0000313" key="3">
    <source>
        <dbReference type="Proteomes" id="UP000431826"/>
    </source>
</evidence>
<organism evidence="2 3">
    <name type="scientific">Streptomyces tubercidicus</name>
    <dbReference type="NCBI Taxonomy" id="47759"/>
    <lineage>
        <taxon>Bacteria</taxon>
        <taxon>Bacillati</taxon>
        <taxon>Actinomycetota</taxon>
        <taxon>Actinomycetes</taxon>
        <taxon>Kitasatosporales</taxon>
        <taxon>Streptomycetaceae</taxon>
        <taxon>Streptomyces</taxon>
    </lineage>
</organism>
<name>A0A640UL70_9ACTN</name>
<dbReference type="EMBL" id="BLIR01000001">
    <property type="protein sequence ID" value="GFE36032.1"/>
    <property type="molecule type" value="Genomic_DNA"/>
</dbReference>
<protein>
    <submittedName>
        <fullName evidence="2">Uncharacterized protein</fullName>
    </submittedName>
</protein>
<keyword evidence="3" id="KW-1185">Reference proteome</keyword>